<feature type="transmembrane region" description="Helical" evidence="6">
    <location>
        <begin position="110"/>
        <end position="131"/>
    </location>
</feature>
<dbReference type="PANTHER" id="PTHR30086:SF20">
    <property type="entry name" value="ARGININE EXPORTER PROTEIN ARGO-RELATED"/>
    <property type="match status" value="1"/>
</dbReference>
<keyword evidence="3 6" id="KW-0812">Transmembrane</keyword>
<reference evidence="8" key="1">
    <citation type="journal article" date="2019" name="Int. J. Syst. Evol. Microbiol.">
        <title>The Global Catalogue of Microorganisms (GCM) 10K type strain sequencing project: providing services to taxonomists for standard genome sequencing and annotation.</title>
        <authorList>
            <consortium name="The Broad Institute Genomics Platform"/>
            <consortium name="The Broad Institute Genome Sequencing Center for Infectious Disease"/>
            <person name="Wu L."/>
            <person name="Ma J."/>
        </authorList>
    </citation>
    <scope>NUCLEOTIDE SEQUENCE [LARGE SCALE GENOMIC DNA]</scope>
    <source>
        <strain evidence="8">CGMCC 1.13718</strain>
    </source>
</reference>
<gene>
    <name evidence="7" type="ORF">ACFQBM_03195</name>
</gene>
<evidence type="ECO:0000256" key="1">
    <source>
        <dbReference type="ARBA" id="ARBA00004651"/>
    </source>
</evidence>
<dbReference type="PANTHER" id="PTHR30086">
    <property type="entry name" value="ARGININE EXPORTER PROTEIN ARGO"/>
    <property type="match status" value="1"/>
</dbReference>
<evidence type="ECO:0000313" key="7">
    <source>
        <dbReference type="EMBL" id="MFC6632269.1"/>
    </source>
</evidence>
<comment type="subcellular location">
    <subcellularLocation>
        <location evidence="1">Cell membrane</location>
        <topology evidence="1">Multi-pass membrane protein</topology>
    </subcellularLocation>
</comment>
<proteinExistence type="predicted"/>
<sequence>MTLDFLLSWLAVMFPLVFSPGPANITFAAAGANLGIRGSVPLLTGIDLVFFLKSLLVGFGFVAWLQHGFLLNLLQLAGALYLVYLAFSFFKPVQTDTDSPARGLGIWDGVLIQATNIKAWILVITMFSVFAPQPDGDTGDVGIVTLAVMLAILNLLTHLSWIAFGSALTRAFSKAEHQGVKNLLFGGSLLLVALWLLLDNPLLAL</sequence>
<evidence type="ECO:0000313" key="8">
    <source>
        <dbReference type="Proteomes" id="UP001596425"/>
    </source>
</evidence>
<evidence type="ECO:0000256" key="4">
    <source>
        <dbReference type="ARBA" id="ARBA00022989"/>
    </source>
</evidence>
<dbReference type="Proteomes" id="UP001596425">
    <property type="component" value="Unassembled WGS sequence"/>
</dbReference>
<accession>A0ABW1YHR4</accession>
<feature type="transmembrane region" description="Helical" evidence="6">
    <location>
        <begin position="69"/>
        <end position="90"/>
    </location>
</feature>
<keyword evidence="2" id="KW-1003">Cell membrane</keyword>
<feature type="transmembrane region" description="Helical" evidence="6">
    <location>
        <begin position="42"/>
        <end position="63"/>
    </location>
</feature>
<comment type="caution">
    <text evidence="7">The sequence shown here is derived from an EMBL/GenBank/DDBJ whole genome shotgun (WGS) entry which is preliminary data.</text>
</comment>
<name>A0ABW1YHR4_9GAMM</name>
<dbReference type="RefSeq" id="WP_193192389.1">
    <property type="nucleotide sequence ID" value="NZ_JACZFR010000028.1"/>
</dbReference>
<evidence type="ECO:0000256" key="3">
    <source>
        <dbReference type="ARBA" id="ARBA00022692"/>
    </source>
</evidence>
<evidence type="ECO:0000256" key="5">
    <source>
        <dbReference type="ARBA" id="ARBA00023136"/>
    </source>
</evidence>
<organism evidence="7 8">
    <name type="scientific">Microbulbifer taiwanensis</name>
    <dbReference type="NCBI Taxonomy" id="986746"/>
    <lineage>
        <taxon>Bacteria</taxon>
        <taxon>Pseudomonadati</taxon>
        <taxon>Pseudomonadota</taxon>
        <taxon>Gammaproteobacteria</taxon>
        <taxon>Cellvibrionales</taxon>
        <taxon>Microbulbiferaceae</taxon>
        <taxon>Microbulbifer</taxon>
    </lineage>
</organism>
<protein>
    <submittedName>
        <fullName evidence="7">LysE family translocator</fullName>
    </submittedName>
</protein>
<feature type="transmembrane region" description="Helical" evidence="6">
    <location>
        <begin position="180"/>
        <end position="198"/>
    </location>
</feature>
<keyword evidence="8" id="KW-1185">Reference proteome</keyword>
<keyword evidence="4 6" id="KW-1133">Transmembrane helix</keyword>
<feature type="transmembrane region" description="Helical" evidence="6">
    <location>
        <begin position="6"/>
        <end position="30"/>
    </location>
</feature>
<feature type="transmembrane region" description="Helical" evidence="6">
    <location>
        <begin position="143"/>
        <end position="168"/>
    </location>
</feature>
<dbReference type="InterPro" id="IPR001123">
    <property type="entry name" value="LeuE-type"/>
</dbReference>
<evidence type="ECO:0000256" key="2">
    <source>
        <dbReference type="ARBA" id="ARBA00022475"/>
    </source>
</evidence>
<dbReference type="EMBL" id="JBHSVR010000001">
    <property type="protein sequence ID" value="MFC6632269.1"/>
    <property type="molecule type" value="Genomic_DNA"/>
</dbReference>
<keyword evidence="5 6" id="KW-0472">Membrane</keyword>
<dbReference type="Pfam" id="PF01810">
    <property type="entry name" value="LysE"/>
    <property type="match status" value="1"/>
</dbReference>
<evidence type="ECO:0000256" key="6">
    <source>
        <dbReference type="SAM" id="Phobius"/>
    </source>
</evidence>